<dbReference type="eggNOG" id="COG1917">
    <property type="taxonomic scope" value="Bacteria"/>
</dbReference>
<proteinExistence type="predicted"/>
<evidence type="ECO:0000313" key="2">
    <source>
        <dbReference type="EMBL" id="ESS73636.1"/>
    </source>
</evidence>
<dbReference type="Gene3D" id="2.60.120.10">
    <property type="entry name" value="Jelly Rolls"/>
    <property type="match status" value="2"/>
</dbReference>
<reference evidence="2 3" key="1">
    <citation type="journal article" date="2013" name="Genome Announc.">
        <title>Draft Genome Sequence of the Methanotrophic Gammaproteobacterium Methyloglobulus morosus DSM 22980 Strain KoM1.</title>
        <authorList>
            <person name="Poehlein A."/>
            <person name="Deutzmann J.S."/>
            <person name="Daniel R."/>
            <person name="Simeonova D.D."/>
        </authorList>
    </citation>
    <scope>NUCLEOTIDE SEQUENCE [LARGE SCALE GENOMIC DNA]</scope>
    <source>
        <strain evidence="2 3">KoM1</strain>
    </source>
</reference>
<accession>V5E256</accession>
<protein>
    <recommendedName>
        <fullName evidence="1">ChrR-like cupin domain-containing protein</fullName>
    </recommendedName>
</protein>
<gene>
    <name evidence="2" type="ORF">MGMO_15c00570</name>
</gene>
<keyword evidence="3" id="KW-1185">Reference proteome</keyword>
<comment type="caution">
    <text evidence="2">The sequence shown here is derived from an EMBL/GenBank/DDBJ whole genome shotgun (WGS) entry which is preliminary data.</text>
</comment>
<dbReference type="AlphaFoldDB" id="V5E256"/>
<dbReference type="InterPro" id="IPR025979">
    <property type="entry name" value="ChrR-like_cupin_dom"/>
</dbReference>
<dbReference type="Proteomes" id="UP000017842">
    <property type="component" value="Unassembled WGS sequence"/>
</dbReference>
<dbReference type="SUPFAM" id="SSF51182">
    <property type="entry name" value="RmlC-like cupins"/>
    <property type="match status" value="2"/>
</dbReference>
<dbReference type="CDD" id="cd02208">
    <property type="entry name" value="cupin_RmlC-like"/>
    <property type="match status" value="1"/>
</dbReference>
<dbReference type="Pfam" id="PF12973">
    <property type="entry name" value="Cupin_7"/>
    <property type="match status" value="2"/>
</dbReference>
<sequence length="277" mass="30754">MTMKTQAKDITDIENNDQSEVFGLLSEHLNVTSPSQTLLDSLGKRLENRIQTSIAKHAGLRTVRSREGVWLDLMPGIRYKPLWESLQGNSVLVEFAPGSALPLHRHSYLEEGIVLSGGLQLDDLELTQFDYHVSPAGSRHGRIRSKQGALAYLRGSSVGQPLSMFKEVLGGLLPKNHKESESITAGEGEWIEIQTGVFQKDLWTDGTVASRFFRLNAGTYMDRHYHPLEEECMMLSGDIFLGDILVQEGDYHVAPAGTEHLEMFSDTGALLYVRGAV</sequence>
<feature type="domain" description="ChrR-like cupin" evidence="1">
    <location>
        <begin position="63"/>
        <end position="151"/>
    </location>
</feature>
<evidence type="ECO:0000259" key="1">
    <source>
        <dbReference type="Pfam" id="PF12973"/>
    </source>
</evidence>
<name>V5E256_9GAMM</name>
<organism evidence="2 3">
    <name type="scientific">Methyloglobulus morosus KoM1</name>
    <dbReference type="NCBI Taxonomy" id="1116472"/>
    <lineage>
        <taxon>Bacteria</taxon>
        <taxon>Pseudomonadati</taxon>
        <taxon>Pseudomonadota</taxon>
        <taxon>Gammaproteobacteria</taxon>
        <taxon>Methylococcales</taxon>
        <taxon>Methylococcaceae</taxon>
        <taxon>Methyloglobulus</taxon>
    </lineage>
</organism>
<feature type="domain" description="ChrR-like cupin" evidence="1">
    <location>
        <begin position="183"/>
        <end position="273"/>
    </location>
</feature>
<dbReference type="STRING" id="1116472.MGMO_15c00570"/>
<dbReference type="InterPro" id="IPR014710">
    <property type="entry name" value="RmlC-like_jellyroll"/>
</dbReference>
<dbReference type="InterPro" id="IPR011051">
    <property type="entry name" value="RmlC_Cupin_sf"/>
</dbReference>
<evidence type="ECO:0000313" key="3">
    <source>
        <dbReference type="Proteomes" id="UP000017842"/>
    </source>
</evidence>
<dbReference type="EMBL" id="AYLO01000015">
    <property type="protein sequence ID" value="ESS73636.1"/>
    <property type="molecule type" value="Genomic_DNA"/>
</dbReference>
<dbReference type="PATRIC" id="fig|1116472.3.peg.559"/>